<evidence type="ECO:0000256" key="2">
    <source>
        <dbReference type="ARBA" id="ARBA00023002"/>
    </source>
</evidence>
<feature type="domain" description="Ketoreductase" evidence="3">
    <location>
        <begin position="16"/>
        <end position="195"/>
    </location>
</feature>
<protein>
    <submittedName>
        <fullName evidence="4">Short-subunit dehydrogenase</fullName>
    </submittedName>
</protein>
<evidence type="ECO:0000256" key="1">
    <source>
        <dbReference type="ARBA" id="ARBA00006484"/>
    </source>
</evidence>
<dbReference type="PANTHER" id="PTHR44196">
    <property type="entry name" value="DEHYDROGENASE/REDUCTASE SDR FAMILY MEMBER 7B"/>
    <property type="match status" value="1"/>
</dbReference>
<evidence type="ECO:0000313" key="4">
    <source>
        <dbReference type="EMBL" id="PYE17352.1"/>
    </source>
</evidence>
<dbReference type="GO" id="GO:0016491">
    <property type="term" value="F:oxidoreductase activity"/>
    <property type="evidence" value="ECO:0007669"/>
    <property type="project" value="UniProtKB-KW"/>
</dbReference>
<dbReference type="EMBL" id="QJSP01000006">
    <property type="protein sequence ID" value="PYE17352.1"/>
    <property type="molecule type" value="Genomic_DNA"/>
</dbReference>
<comment type="caution">
    <text evidence="4">The sequence shown here is derived from an EMBL/GenBank/DDBJ whole genome shotgun (WGS) entry which is preliminary data.</text>
</comment>
<dbReference type="GO" id="GO:0016020">
    <property type="term" value="C:membrane"/>
    <property type="evidence" value="ECO:0007669"/>
    <property type="project" value="TreeGrafter"/>
</dbReference>
<organism evidence="4 5">
    <name type="scientific">Williamsia limnetica</name>
    <dbReference type="NCBI Taxonomy" id="882452"/>
    <lineage>
        <taxon>Bacteria</taxon>
        <taxon>Bacillati</taxon>
        <taxon>Actinomycetota</taxon>
        <taxon>Actinomycetes</taxon>
        <taxon>Mycobacteriales</taxon>
        <taxon>Nocardiaceae</taxon>
        <taxon>Williamsia</taxon>
    </lineage>
</organism>
<keyword evidence="5" id="KW-1185">Reference proteome</keyword>
<gene>
    <name evidence="4" type="ORF">DFR67_10655</name>
</gene>
<dbReference type="PRINTS" id="PR00081">
    <property type="entry name" value="GDHRDH"/>
</dbReference>
<dbReference type="PROSITE" id="PS00061">
    <property type="entry name" value="ADH_SHORT"/>
    <property type="match status" value="1"/>
</dbReference>
<evidence type="ECO:0000313" key="5">
    <source>
        <dbReference type="Proteomes" id="UP000247591"/>
    </source>
</evidence>
<evidence type="ECO:0000259" key="3">
    <source>
        <dbReference type="SMART" id="SM00822"/>
    </source>
</evidence>
<dbReference type="InterPro" id="IPR036291">
    <property type="entry name" value="NAD(P)-bd_dom_sf"/>
</dbReference>
<proteinExistence type="inferred from homology"/>
<keyword evidence="2" id="KW-0560">Oxidoreductase</keyword>
<dbReference type="Gene3D" id="3.40.50.720">
    <property type="entry name" value="NAD(P)-binding Rossmann-like Domain"/>
    <property type="match status" value="1"/>
</dbReference>
<dbReference type="InterPro" id="IPR020904">
    <property type="entry name" value="Sc_DH/Rdtase_CS"/>
</dbReference>
<sequence>MIGYSPVMTNDTQVRPLALVTGASQGIGFELATLFARDGYDLLVVAEGGSTLDEAVTTLRACGSAVAPVVADLRTEDGVREVYDAVAADGRGLTAAAINAGVGQGGSFVDTPLADTMSVIDLNVRSTVHLTKLVLDDMAARDEGRILLTSSIAATMPGPYQAVYNASKSFVQSFAEALQGELADSAVTLTALMPGPTATNFFHRAGLDDTKMGQSSKDDPAAVARQGYDALLAGKRKVVASSMTSKVMAAADAVLPDAAKAAAHRFMAKPGGGR</sequence>
<dbReference type="PANTHER" id="PTHR44196:SF1">
    <property type="entry name" value="DEHYDROGENASE_REDUCTASE SDR FAMILY MEMBER 7B"/>
    <property type="match status" value="1"/>
</dbReference>
<name>A0A318RIJ4_WILLI</name>
<dbReference type="CDD" id="cd05233">
    <property type="entry name" value="SDR_c"/>
    <property type="match status" value="1"/>
</dbReference>
<dbReference type="InterPro" id="IPR057326">
    <property type="entry name" value="KR_dom"/>
</dbReference>
<dbReference type="Proteomes" id="UP000247591">
    <property type="component" value="Unassembled WGS sequence"/>
</dbReference>
<accession>A0A318RIJ4</accession>
<dbReference type="Pfam" id="PF00106">
    <property type="entry name" value="adh_short"/>
    <property type="match status" value="1"/>
</dbReference>
<dbReference type="InterPro" id="IPR002347">
    <property type="entry name" value="SDR_fam"/>
</dbReference>
<dbReference type="SUPFAM" id="SSF51735">
    <property type="entry name" value="NAD(P)-binding Rossmann-fold domains"/>
    <property type="match status" value="1"/>
</dbReference>
<comment type="similarity">
    <text evidence="1">Belongs to the short-chain dehydrogenases/reductases (SDR) family.</text>
</comment>
<reference evidence="4 5" key="1">
    <citation type="submission" date="2018-06" db="EMBL/GenBank/DDBJ databases">
        <title>Genomic Encyclopedia of Type Strains, Phase IV (KMG-IV): sequencing the most valuable type-strain genomes for metagenomic binning, comparative biology and taxonomic classification.</title>
        <authorList>
            <person name="Goeker M."/>
        </authorList>
    </citation>
    <scope>NUCLEOTIDE SEQUENCE [LARGE SCALE GENOMIC DNA]</scope>
    <source>
        <strain evidence="4 5">DSM 45521</strain>
    </source>
</reference>
<dbReference type="AlphaFoldDB" id="A0A318RIJ4"/>
<dbReference type="SMART" id="SM00822">
    <property type="entry name" value="PKS_KR"/>
    <property type="match status" value="1"/>
</dbReference>